<feature type="compositionally biased region" description="Polar residues" evidence="1">
    <location>
        <begin position="129"/>
        <end position="142"/>
    </location>
</feature>
<feature type="domain" description="SRP9" evidence="2">
    <location>
        <begin position="4"/>
        <end position="118"/>
    </location>
</feature>
<evidence type="ECO:0000313" key="3">
    <source>
        <dbReference type="EMBL" id="KAH7139140.1"/>
    </source>
</evidence>
<feature type="compositionally biased region" description="Low complexity" evidence="1">
    <location>
        <begin position="59"/>
        <end position="77"/>
    </location>
</feature>
<accession>A0A9P9EJ36</accession>
<dbReference type="GO" id="GO:0005786">
    <property type="term" value="C:signal recognition particle, endoplasmic reticulum targeting"/>
    <property type="evidence" value="ECO:0007669"/>
    <property type="project" value="TreeGrafter"/>
</dbReference>
<dbReference type="Pfam" id="PF05486">
    <property type="entry name" value="SRP9-21"/>
    <property type="match status" value="1"/>
</dbReference>
<dbReference type="PANTHER" id="PTHR12834:SF12">
    <property type="entry name" value="SIGNAL RECOGNITION PARTICLE 9 KDA PROTEIN"/>
    <property type="match status" value="1"/>
</dbReference>
<dbReference type="EMBL" id="JAGMWT010000001">
    <property type="protein sequence ID" value="KAH7139140.1"/>
    <property type="molecule type" value="Genomic_DNA"/>
</dbReference>
<reference evidence="3" key="1">
    <citation type="journal article" date="2021" name="Nat. Commun.">
        <title>Genetic determinants of endophytism in the Arabidopsis root mycobiome.</title>
        <authorList>
            <person name="Mesny F."/>
            <person name="Miyauchi S."/>
            <person name="Thiergart T."/>
            <person name="Pickel B."/>
            <person name="Atanasova L."/>
            <person name="Karlsson M."/>
            <person name="Huettel B."/>
            <person name="Barry K.W."/>
            <person name="Haridas S."/>
            <person name="Chen C."/>
            <person name="Bauer D."/>
            <person name="Andreopoulos W."/>
            <person name="Pangilinan J."/>
            <person name="LaButti K."/>
            <person name="Riley R."/>
            <person name="Lipzen A."/>
            <person name="Clum A."/>
            <person name="Drula E."/>
            <person name="Henrissat B."/>
            <person name="Kohler A."/>
            <person name="Grigoriev I.V."/>
            <person name="Martin F.M."/>
            <person name="Hacquard S."/>
        </authorList>
    </citation>
    <scope>NUCLEOTIDE SEQUENCE</scope>
    <source>
        <strain evidence="3">MPI-CAGE-CH-0243</strain>
    </source>
</reference>
<dbReference type="OrthoDB" id="5419752at2759"/>
<protein>
    <submittedName>
        <fullName evidence="3">Signal recognition particle 9 kDa protein-domain-containing protein</fullName>
    </submittedName>
</protein>
<evidence type="ECO:0000313" key="4">
    <source>
        <dbReference type="Proteomes" id="UP000700596"/>
    </source>
</evidence>
<organism evidence="3 4">
    <name type="scientific">Dendryphion nanum</name>
    <dbReference type="NCBI Taxonomy" id="256645"/>
    <lineage>
        <taxon>Eukaryota</taxon>
        <taxon>Fungi</taxon>
        <taxon>Dikarya</taxon>
        <taxon>Ascomycota</taxon>
        <taxon>Pezizomycotina</taxon>
        <taxon>Dothideomycetes</taxon>
        <taxon>Pleosporomycetidae</taxon>
        <taxon>Pleosporales</taxon>
        <taxon>Torulaceae</taxon>
        <taxon>Dendryphion</taxon>
    </lineage>
</organism>
<feature type="region of interest" description="Disordered" evidence="1">
    <location>
        <begin position="45"/>
        <end position="83"/>
    </location>
</feature>
<comment type="caution">
    <text evidence="3">The sequence shown here is derived from an EMBL/GenBank/DDBJ whole genome shotgun (WGS) entry which is preliminary data.</text>
</comment>
<dbReference type="GO" id="GO:0006614">
    <property type="term" value="P:SRP-dependent cotranslational protein targeting to membrane"/>
    <property type="evidence" value="ECO:0007669"/>
    <property type="project" value="InterPro"/>
</dbReference>
<name>A0A9P9EJ36_9PLEO</name>
<dbReference type="InterPro" id="IPR039914">
    <property type="entry name" value="SRP9-like"/>
</dbReference>
<feature type="compositionally biased region" description="Basic and acidic residues" evidence="1">
    <location>
        <begin position="46"/>
        <end position="57"/>
    </location>
</feature>
<evidence type="ECO:0000259" key="2">
    <source>
        <dbReference type="Pfam" id="PF05486"/>
    </source>
</evidence>
<proteinExistence type="predicted"/>
<dbReference type="AlphaFoldDB" id="A0A9P9EJ36"/>
<sequence length="170" mass="18262">MPFLKTSEEWYEQSSLLLKARPTTARVTSKYTVLKPTASKIQKRQKFAEKVAAKQKENPTSSTSEAPPAAAQNPEEATSTFTLKTYDPVSGTCLQYETNKAAEVGRLIGNLGRLGRHMAALPDAIQDPSLPTQMEGISTPTVETDLKLGSAPAADQKAGAGGKKKKKGKK</sequence>
<evidence type="ECO:0000256" key="1">
    <source>
        <dbReference type="SAM" id="MobiDB-lite"/>
    </source>
</evidence>
<dbReference type="PANTHER" id="PTHR12834">
    <property type="entry name" value="SIGNAL RECOGNITION PARTICLE 9 KDA PROTEIN"/>
    <property type="match status" value="1"/>
</dbReference>
<keyword evidence="4" id="KW-1185">Reference proteome</keyword>
<dbReference type="InterPro" id="IPR039432">
    <property type="entry name" value="SRP9_dom"/>
</dbReference>
<feature type="region of interest" description="Disordered" evidence="1">
    <location>
        <begin position="125"/>
        <end position="170"/>
    </location>
</feature>
<dbReference type="Proteomes" id="UP000700596">
    <property type="component" value="Unassembled WGS sequence"/>
</dbReference>
<gene>
    <name evidence="3" type="ORF">B0J11DRAFT_35935</name>
</gene>